<dbReference type="EMBL" id="LKEA01000027">
    <property type="protein sequence ID" value="ROV98065.1"/>
    <property type="molecule type" value="Genomic_DNA"/>
</dbReference>
<reference evidence="2 3" key="1">
    <citation type="submission" date="2015-09" db="EMBL/GenBank/DDBJ databases">
        <title>Host preference determinants of Valsa canker pathogens revealed by comparative genomics.</title>
        <authorList>
            <person name="Yin Z."/>
            <person name="Huang L."/>
        </authorList>
    </citation>
    <scope>NUCLEOTIDE SEQUENCE [LARGE SCALE GENOMIC DNA]</scope>
    <source>
        <strain evidence="2 3">03-1</strain>
    </source>
</reference>
<dbReference type="OrthoDB" id="2099276at2759"/>
<dbReference type="InterPro" id="IPR038883">
    <property type="entry name" value="AN11006-like"/>
</dbReference>
<dbReference type="PANTHER" id="PTHR42085">
    <property type="entry name" value="F-BOX DOMAIN-CONTAINING PROTEIN"/>
    <property type="match status" value="1"/>
</dbReference>
<evidence type="ECO:0000256" key="1">
    <source>
        <dbReference type="SAM" id="MobiDB-lite"/>
    </source>
</evidence>
<sequence>MAHHDVAGQTPDPHDPQTSRGREPGILRLQPSLRTLIYEFIGVRGSTASELADEGGGRIFNLNGPRRLEQPQIGFHGLLVSCRVLYREVSRLLYATNRFTIRFSDRQSLEPLRNLRPPTCASLTHLKVILAETSCHFTGPTSDEDWVFGIPCCRRQYALHCVSDENHRHDDPIVGLDPRLNEWASTISYLASAIRVGILDLAVVCDVCPEPTKSGMQAARSVTMSLLRLPRLKECSVRLCHEPDQQLQQLAHETALFLVCKTLYKDAQAVFYSGNRFVVFDRHSDPPWNREVERDSLVGADEGYPYPRLGASIFLRERVPEDCLPYLRFLELVFPAWDHDVWPTEGQGVLQDWKHTLEWARDKLNVGGLTVRLIAMDASDWEQPLSRRNMTREQGLQVISGYMRLLGPLVCLGELRRFYAQLVSPWRWNEGGQGSTKAVMAMERVLKERAEKMLMGERYMLVNHGCKEPSDSVWHYQYERDA</sequence>
<organism evidence="2 3">
    <name type="scientific">Cytospora schulzeri</name>
    <dbReference type="NCBI Taxonomy" id="448051"/>
    <lineage>
        <taxon>Eukaryota</taxon>
        <taxon>Fungi</taxon>
        <taxon>Dikarya</taxon>
        <taxon>Ascomycota</taxon>
        <taxon>Pezizomycotina</taxon>
        <taxon>Sordariomycetes</taxon>
        <taxon>Sordariomycetidae</taxon>
        <taxon>Diaporthales</taxon>
        <taxon>Cytosporaceae</taxon>
        <taxon>Cytospora</taxon>
    </lineage>
</organism>
<comment type="caution">
    <text evidence="2">The sequence shown here is derived from an EMBL/GenBank/DDBJ whole genome shotgun (WGS) entry which is preliminary data.</text>
</comment>
<dbReference type="PANTHER" id="PTHR42085:SF2">
    <property type="entry name" value="F-BOX DOMAIN-CONTAINING PROTEIN"/>
    <property type="match status" value="1"/>
</dbReference>
<gene>
    <name evidence="2" type="ORF">VMCG_07038</name>
</gene>
<dbReference type="Proteomes" id="UP000283895">
    <property type="component" value="Unassembled WGS sequence"/>
</dbReference>
<keyword evidence="3" id="KW-1185">Reference proteome</keyword>
<name>A0A423W432_9PEZI</name>
<evidence type="ECO:0000313" key="2">
    <source>
        <dbReference type="EMBL" id="ROV98065.1"/>
    </source>
</evidence>
<feature type="region of interest" description="Disordered" evidence="1">
    <location>
        <begin position="1"/>
        <end position="25"/>
    </location>
</feature>
<evidence type="ECO:0000313" key="3">
    <source>
        <dbReference type="Proteomes" id="UP000283895"/>
    </source>
</evidence>
<accession>A0A423W432</accession>
<proteinExistence type="predicted"/>
<dbReference type="AlphaFoldDB" id="A0A423W432"/>
<protein>
    <submittedName>
        <fullName evidence="2">Uncharacterized protein</fullName>
    </submittedName>
</protein>